<reference evidence="2" key="1">
    <citation type="submission" date="2018-05" db="EMBL/GenBank/DDBJ databases">
        <authorList>
            <person name="Lanie J.A."/>
            <person name="Ng W.-L."/>
            <person name="Kazmierczak K.M."/>
            <person name="Andrzejewski T.M."/>
            <person name="Davidsen T.M."/>
            <person name="Wayne K.J."/>
            <person name="Tettelin H."/>
            <person name="Glass J.I."/>
            <person name="Rusch D."/>
            <person name="Podicherti R."/>
            <person name="Tsui H.-C.T."/>
            <person name="Winkler M.E."/>
        </authorList>
    </citation>
    <scope>NUCLEOTIDE SEQUENCE</scope>
</reference>
<proteinExistence type="predicted"/>
<feature type="non-terminal residue" evidence="2">
    <location>
        <position position="61"/>
    </location>
</feature>
<sequence>VFGICWIDSLGRKFNCSRLKRCALVEVKINCEMPDTVHIRAAPKSGRREEVPHLPRVQTIP</sequence>
<evidence type="ECO:0000256" key="1">
    <source>
        <dbReference type="SAM" id="MobiDB-lite"/>
    </source>
</evidence>
<dbReference type="EMBL" id="UINC01109997">
    <property type="protein sequence ID" value="SVC77205.1"/>
    <property type="molecule type" value="Genomic_DNA"/>
</dbReference>
<evidence type="ECO:0000313" key="2">
    <source>
        <dbReference type="EMBL" id="SVC77205.1"/>
    </source>
</evidence>
<gene>
    <name evidence="2" type="ORF">METZ01_LOCUS330059</name>
</gene>
<protein>
    <submittedName>
        <fullName evidence="2">Uncharacterized protein</fullName>
    </submittedName>
</protein>
<accession>A0A382PX05</accession>
<organism evidence="2">
    <name type="scientific">marine metagenome</name>
    <dbReference type="NCBI Taxonomy" id="408172"/>
    <lineage>
        <taxon>unclassified sequences</taxon>
        <taxon>metagenomes</taxon>
        <taxon>ecological metagenomes</taxon>
    </lineage>
</organism>
<dbReference type="AlphaFoldDB" id="A0A382PX05"/>
<feature type="non-terminal residue" evidence="2">
    <location>
        <position position="1"/>
    </location>
</feature>
<feature type="region of interest" description="Disordered" evidence="1">
    <location>
        <begin position="42"/>
        <end position="61"/>
    </location>
</feature>
<name>A0A382PX05_9ZZZZ</name>